<keyword evidence="1" id="KW-1133">Transmembrane helix</keyword>
<sequence length="162" mass="18439">MNFNRTLGIFISVTILIWVLIFALSPQPKYQQITSINIPELPKPSVDQDALQSIEFKEVKNNFFKIDIKDTIPSAKERVDKIDFNFYVYKVGAFENQTIISKLVKSYNDEGFPAFTEQNQSNKDLTNILVGPFSSKSDIEDNMEKLNSIAKINAGEVIAWNP</sequence>
<name>A0A838XUE7_9GAMM</name>
<evidence type="ECO:0000256" key="1">
    <source>
        <dbReference type="SAM" id="Phobius"/>
    </source>
</evidence>
<comment type="caution">
    <text evidence="3">The sequence shown here is derived from an EMBL/GenBank/DDBJ whole genome shotgun (WGS) entry which is preliminary data.</text>
</comment>
<dbReference type="InterPro" id="IPR036680">
    <property type="entry name" value="SPOR-like_sf"/>
</dbReference>
<dbReference type="Gene3D" id="3.30.70.1070">
    <property type="entry name" value="Sporulation related repeat"/>
    <property type="match status" value="1"/>
</dbReference>
<organism evidence="3 4">
    <name type="scientific">SAR86 cluster bacterium</name>
    <dbReference type="NCBI Taxonomy" id="2030880"/>
    <lineage>
        <taxon>Bacteria</taxon>
        <taxon>Pseudomonadati</taxon>
        <taxon>Pseudomonadota</taxon>
        <taxon>Gammaproteobacteria</taxon>
        <taxon>SAR86 cluster</taxon>
    </lineage>
</organism>
<dbReference type="SUPFAM" id="SSF110997">
    <property type="entry name" value="Sporulation related repeat"/>
    <property type="match status" value="1"/>
</dbReference>
<gene>
    <name evidence="3" type="ORF">H2072_00880</name>
</gene>
<accession>A0A838XUE7</accession>
<protein>
    <submittedName>
        <fullName evidence="3">SPOR domain-containing protein</fullName>
    </submittedName>
</protein>
<proteinExistence type="predicted"/>
<dbReference type="EMBL" id="JACETL010000004">
    <property type="protein sequence ID" value="MBA4692281.1"/>
    <property type="molecule type" value="Genomic_DNA"/>
</dbReference>
<reference evidence="3 4" key="1">
    <citation type="submission" date="2020-06" db="EMBL/GenBank/DDBJ databases">
        <title>Dysbiosis in marine aquaculture revealed through microbiome analysis: reverse ecology for environmental sustainability.</title>
        <authorList>
            <person name="Haro-Moreno J.M."/>
            <person name="Coutinho F.H."/>
            <person name="Zaragoza-Solas A."/>
            <person name="Picazo A."/>
            <person name="Almagro-Moreno S."/>
            <person name="Lopez-Perez M."/>
        </authorList>
    </citation>
    <scope>NUCLEOTIDE SEQUENCE [LARGE SCALE GENOMIC DNA]</scope>
    <source>
        <strain evidence="3">MCMED-G41</strain>
    </source>
</reference>
<feature type="domain" description="SPOR" evidence="2">
    <location>
        <begin position="81"/>
        <end position="160"/>
    </location>
</feature>
<evidence type="ECO:0000259" key="2">
    <source>
        <dbReference type="PROSITE" id="PS51724"/>
    </source>
</evidence>
<keyword evidence="1" id="KW-0472">Membrane</keyword>
<keyword evidence="1" id="KW-0812">Transmembrane</keyword>
<dbReference type="Pfam" id="PF05036">
    <property type="entry name" value="SPOR"/>
    <property type="match status" value="1"/>
</dbReference>
<dbReference type="InterPro" id="IPR007730">
    <property type="entry name" value="SPOR-like_dom"/>
</dbReference>
<evidence type="ECO:0000313" key="4">
    <source>
        <dbReference type="Proteomes" id="UP000551848"/>
    </source>
</evidence>
<dbReference type="PROSITE" id="PS51724">
    <property type="entry name" value="SPOR"/>
    <property type="match status" value="1"/>
</dbReference>
<dbReference type="AlphaFoldDB" id="A0A838XUE7"/>
<feature type="transmembrane region" description="Helical" evidence="1">
    <location>
        <begin position="6"/>
        <end position="24"/>
    </location>
</feature>
<dbReference type="Proteomes" id="UP000551848">
    <property type="component" value="Unassembled WGS sequence"/>
</dbReference>
<evidence type="ECO:0000313" key="3">
    <source>
        <dbReference type="EMBL" id="MBA4692281.1"/>
    </source>
</evidence>
<dbReference type="GO" id="GO:0042834">
    <property type="term" value="F:peptidoglycan binding"/>
    <property type="evidence" value="ECO:0007669"/>
    <property type="project" value="InterPro"/>
</dbReference>